<evidence type="ECO:0000256" key="1">
    <source>
        <dbReference type="SAM" id="Coils"/>
    </source>
</evidence>
<feature type="coiled-coil region" evidence="1">
    <location>
        <begin position="6"/>
        <end position="61"/>
    </location>
</feature>
<name>A0ABV2A6K6_9GAMM</name>
<reference evidence="2 3" key="1">
    <citation type="submission" date="2024-06" db="EMBL/GenBank/DDBJ databases">
        <authorList>
            <person name="Li Z."/>
            <person name="Jiang Y."/>
        </authorList>
    </citation>
    <scope>NUCLEOTIDE SEQUENCE [LARGE SCALE GENOMIC DNA]</scope>
    <source>
        <strain evidence="2 3">HSW-8</strain>
    </source>
</reference>
<evidence type="ECO:0000313" key="2">
    <source>
        <dbReference type="EMBL" id="MES0872521.1"/>
    </source>
</evidence>
<organism evidence="2 3">
    <name type="scientific">Sinimarinibacterium thermocellulolyticum</name>
    <dbReference type="NCBI Taxonomy" id="3170016"/>
    <lineage>
        <taxon>Bacteria</taxon>
        <taxon>Pseudomonadati</taxon>
        <taxon>Pseudomonadota</taxon>
        <taxon>Gammaproteobacteria</taxon>
        <taxon>Nevskiales</taxon>
        <taxon>Nevskiaceae</taxon>
        <taxon>Sinimarinibacterium</taxon>
    </lineage>
</organism>
<dbReference type="EMBL" id="JBEPIJ010000001">
    <property type="protein sequence ID" value="MES0872521.1"/>
    <property type="molecule type" value="Genomic_DNA"/>
</dbReference>
<comment type="caution">
    <text evidence="2">The sequence shown here is derived from an EMBL/GenBank/DDBJ whole genome shotgun (WGS) entry which is preliminary data.</text>
</comment>
<proteinExistence type="predicted"/>
<dbReference type="Proteomes" id="UP001465331">
    <property type="component" value="Unassembled WGS sequence"/>
</dbReference>
<protein>
    <recommendedName>
        <fullName evidence="4">Cell division protein ZapB</fullName>
    </recommendedName>
</protein>
<evidence type="ECO:0000313" key="3">
    <source>
        <dbReference type="Proteomes" id="UP001465331"/>
    </source>
</evidence>
<keyword evidence="1" id="KW-0175">Coiled coil</keyword>
<accession>A0ABV2A6K6</accession>
<sequence>MIDAEIQQLEERVQRLIAAYRQARLEQKRAMQERDRLLALNAELRRRIEGIVERVRSLESESEHEV</sequence>
<keyword evidence="3" id="KW-1185">Reference proteome</keyword>
<dbReference type="RefSeq" id="WP_352886445.1">
    <property type="nucleotide sequence ID" value="NZ_JBEPIJ010000001.1"/>
</dbReference>
<gene>
    <name evidence="2" type="ORF">ABSH63_00625</name>
</gene>
<evidence type="ECO:0008006" key="4">
    <source>
        <dbReference type="Google" id="ProtNLM"/>
    </source>
</evidence>